<comment type="similarity">
    <text evidence="1">Belongs to the AIM32 family.</text>
</comment>
<organism evidence="3 4">
    <name type="scientific">Pseudoneurospora amorphoporcata</name>
    <dbReference type="NCBI Taxonomy" id="241081"/>
    <lineage>
        <taxon>Eukaryota</taxon>
        <taxon>Fungi</taxon>
        <taxon>Dikarya</taxon>
        <taxon>Ascomycota</taxon>
        <taxon>Pezizomycotina</taxon>
        <taxon>Sordariomycetes</taxon>
        <taxon>Sordariomycetidae</taxon>
        <taxon>Sordariales</taxon>
        <taxon>Sordariaceae</taxon>
        <taxon>Pseudoneurospora</taxon>
    </lineage>
</organism>
<accession>A0AAN6P1M1</accession>
<evidence type="ECO:0000313" key="3">
    <source>
        <dbReference type="EMBL" id="KAK3956064.1"/>
    </source>
</evidence>
<dbReference type="InterPro" id="IPR036249">
    <property type="entry name" value="Thioredoxin-like_sf"/>
</dbReference>
<dbReference type="Gene3D" id="3.40.30.10">
    <property type="entry name" value="Glutaredoxin"/>
    <property type="match status" value="1"/>
</dbReference>
<name>A0AAN6P1M1_9PEZI</name>
<reference evidence="3" key="2">
    <citation type="submission" date="2023-06" db="EMBL/GenBank/DDBJ databases">
        <authorList>
            <consortium name="Lawrence Berkeley National Laboratory"/>
            <person name="Mondo S.J."/>
            <person name="Hensen N."/>
            <person name="Bonometti L."/>
            <person name="Westerberg I."/>
            <person name="Brannstrom I.O."/>
            <person name="Guillou S."/>
            <person name="Cros-Aarteil S."/>
            <person name="Calhoun S."/>
            <person name="Haridas S."/>
            <person name="Kuo A."/>
            <person name="Pangilinan J."/>
            <person name="Riley R."/>
            <person name="Labutti K."/>
            <person name="Andreopoulos B."/>
            <person name="Lipzen A."/>
            <person name="Chen C."/>
            <person name="Yanf M."/>
            <person name="Daum C."/>
            <person name="Ng V."/>
            <person name="Clum A."/>
            <person name="Steindorff A."/>
            <person name="Ohm R."/>
            <person name="Martin F."/>
            <person name="Silar P."/>
            <person name="Natvig D."/>
            <person name="Lalanne C."/>
            <person name="Gautier V."/>
            <person name="Ament-Velasquez S.L."/>
            <person name="Kruys A."/>
            <person name="Hutchinson M.I."/>
            <person name="Powell A.J."/>
            <person name="Barry K."/>
            <person name="Miller A.N."/>
            <person name="Grigoriev I.V."/>
            <person name="Debuchy R."/>
            <person name="Gladieux P."/>
            <person name="Thoren M.H."/>
            <person name="Johannesson H."/>
        </authorList>
    </citation>
    <scope>NUCLEOTIDE SEQUENCE</scope>
    <source>
        <strain evidence="3">CBS 626.80</strain>
    </source>
</reference>
<dbReference type="AlphaFoldDB" id="A0AAN6P1M1"/>
<dbReference type="InterPro" id="IPR009737">
    <property type="entry name" value="Aim32/Apd1-like"/>
</dbReference>
<dbReference type="SUPFAM" id="SSF52833">
    <property type="entry name" value="Thioredoxin-like"/>
    <property type="match status" value="1"/>
</dbReference>
<reference evidence="3" key="1">
    <citation type="journal article" date="2023" name="Mol. Phylogenet. Evol.">
        <title>Genome-scale phylogeny and comparative genomics of the fungal order Sordariales.</title>
        <authorList>
            <person name="Hensen N."/>
            <person name="Bonometti L."/>
            <person name="Westerberg I."/>
            <person name="Brannstrom I.O."/>
            <person name="Guillou S."/>
            <person name="Cros-Aarteil S."/>
            <person name="Calhoun S."/>
            <person name="Haridas S."/>
            <person name="Kuo A."/>
            <person name="Mondo S."/>
            <person name="Pangilinan J."/>
            <person name="Riley R."/>
            <person name="LaButti K."/>
            <person name="Andreopoulos B."/>
            <person name="Lipzen A."/>
            <person name="Chen C."/>
            <person name="Yan M."/>
            <person name="Daum C."/>
            <person name="Ng V."/>
            <person name="Clum A."/>
            <person name="Steindorff A."/>
            <person name="Ohm R.A."/>
            <person name="Martin F."/>
            <person name="Silar P."/>
            <person name="Natvig D.O."/>
            <person name="Lalanne C."/>
            <person name="Gautier V."/>
            <person name="Ament-Velasquez S.L."/>
            <person name="Kruys A."/>
            <person name="Hutchinson M.I."/>
            <person name="Powell A.J."/>
            <person name="Barry K."/>
            <person name="Miller A.N."/>
            <person name="Grigoriev I.V."/>
            <person name="Debuchy R."/>
            <person name="Gladieux P."/>
            <person name="Hiltunen Thoren M."/>
            <person name="Johannesson H."/>
        </authorList>
    </citation>
    <scope>NUCLEOTIDE SEQUENCE</scope>
    <source>
        <strain evidence="3">CBS 626.80</strain>
    </source>
</reference>
<protein>
    <recommendedName>
        <fullName evidence="2">Altered inheritance of mitochondria protein 32</fullName>
    </recommendedName>
</protein>
<evidence type="ECO:0000256" key="1">
    <source>
        <dbReference type="ARBA" id="ARBA00038208"/>
    </source>
</evidence>
<gene>
    <name evidence="3" type="ORF">QBC32DRAFT_402816</name>
</gene>
<evidence type="ECO:0000313" key="4">
    <source>
        <dbReference type="Proteomes" id="UP001303222"/>
    </source>
</evidence>
<dbReference type="PANTHER" id="PTHR31902">
    <property type="entry name" value="ACTIN PATCHES DISTAL PROTEIN 1"/>
    <property type="match status" value="1"/>
</dbReference>
<dbReference type="PANTHER" id="PTHR31902:SF7">
    <property type="entry name" value="ALTERED INHERITANCE OF MITOCHONDRIA PROTEIN 32"/>
    <property type="match status" value="1"/>
</dbReference>
<dbReference type="Proteomes" id="UP001303222">
    <property type="component" value="Unassembled WGS sequence"/>
</dbReference>
<comment type="caution">
    <text evidence="3">The sequence shown here is derived from an EMBL/GenBank/DDBJ whole genome shotgun (WGS) entry which is preliminary data.</text>
</comment>
<proteinExistence type="inferred from homology"/>
<dbReference type="CDD" id="cd03062">
    <property type="entry name" value="TRX_Fd_Sucrase"/>
    <property type="match status" value="1"/>
</dbReference>
<dbReference type="EMBL" id="MU859069">
    <property type="protein sequence ID" value="KAK3956064.1"/>
    <property type="molecule type" value="Genomic_DNA"/>
</dbReference>
<sequence>MLLLRPLRQTPRAATAALNASTARACAPRSSSNVAFSFRRAYAARGAPATFPTIDTCPSPTCSCAPTPSFPQGFEIDHTTPLNGLMPAHAQQVLICTGKDDWPSKIEDDNDGQNHAAMLRDLIGRGGPYSDPFHNISVLNVSFPPSSSSSSSPPSANQNTKNTSIYLLPDFKYLPAVSSSPDHLKALVKAHLLPEKLHPVHDHSPPAKREALLRDPSYADQIPGPGIRDIRNEVIVLICGHGGRDQRCGVYGPLLRGEFEKRLAESSSTTGEGRGQLEKIHVLKGAAAAPADQQLDHARNGEESSKAWGARVGLISHIGGHKFAGNVIVYIPPGLKLSGSDAPHPLAGHGIWYGRVEPKHVEGIVKETIKKGNVIKELFRGAIKRGVGEKPQLHSRIQIEPKPKQKVVHSWTYASADCLGVHKETPTTLFI</sequence>
<keyword evidence="4" id="KW-1185">Reference proteome</keyword>
<dbReference type="Pfam" id="PF06999">
    <property type="entry name" value="Suc_Fer-like"/>
    <property type="match status" value="1"/>
</dbReference>
<evidence type="ECO:0000256" key="2">
    <source>
        <dbReference type="ARBA" id="ARBA00040895"/>
    </source>
</evidence>